<keyword evidence="1" id="KW-0175">Coiled coil</keyword>
<evidence type="ECO:0008006" key="6">
    <source>
        <dbReference type="Google" id="ProtNLM"/>
    </source>
</evidence>
<dbReference type="RefSeq" id="WP_076578409.1">
    <property type="nucleotide sequence ID" value="NZ_CP019327.1"/>
</dbReference>
<accession>A0A1N6YAW7</accession>
<feature type="coiled-coil region" evidence="1">
    <location>
        <begin position="3"/>
        <end position="30"/>
    </location>
</feature>
<reference evidence="3 4" key="2">
    <citation type="submission" date="2017-01" db="EMBL/GenBank/DDBJ databases">
        <authorList>
            <person name="Mah S.A."/>
            <person name="Swanson W.J."/>
            <person name="Moy G.W."/>
            <person name="Vacquier V.D."/>
        </authorList>
    </citation>
    <scope>NUCLEOTIDE SEQUENCE [LARGE SCALE GENOMIC DNA]</scope>
    <source>
        <strain evidence="3 4">CGMCC 1.8909</strain>
    </source>
</reference>
<reference evidence="2 5" key="1">
    <citation type="submission" date="2017-01" db="EMBL/GenBank/DDBJ databases">
        <title>Complete genome sequence of Haloterrigena daqingensis type strain (JX313T).</title>
        <authorList>
            <person name="Shuang W."/>
        </authorList>
    </citation>
    <scope>NUCLEOTIDE SEQUENCE [LARGE SCALE GENOMIC DNA]</scope>
    <source>
        <strain evidence="2 5">JX313</strain>
    </source>
</reference>
<dbReference type="AlphaFoldDB" id="A0A1N6YAW7"/>
<keyword evidence="4" id="KW-1185">Reference proteome</keyword>
<evidence type="ECO:0000313" key="5">
    <source>
        <dbReference type="Proteomes" id="UP000187321"/>
    </source>
</evidence>
<dbReference type="Proteomes" id="UP000187321">
    <property type="component" value="Chromosome"/>
</dbReference>
<evidence type="ECO:0000313" key="2">
    <source>
        <dbReference type="EMBL" id="APX95723.1"/>
    </source>
</evidence>
<dbReference type="OrthoDB" id="337399at2157"/>
<evidence type="ECO:0000313" key="3">
    <source>
        <dbReference type="EMBL" id="SIR11621.1"/>
    </source>
</evidence>
<gene>
    <name evidence="2" type="ORF">BB347_03325</name>
    <name evidence="3" type="ORF">SAMN05421809_0379</name>
</gene>
<dbReference type="KEGG" id="hda:BB347_03325"/>
<evidence type="ECO:0000313" key="4">
    <source>
        <dbReference type="Proteomes" id="UP000185687"/>
    </source>
</evidence>
<proteinExistence type="predicted"/>
<evidence type="ECO:0000256" key="1">
    <source>
        <dbReference type="SAM" id="Coils"/>
    </source>
</evidence>
<sequence length="132" mass="14907">MAGKEIKQELEGLKERVAVLESKMEGEQQTISRSMDLSTFVQEFGPSNHSERATAIAYYLEAYKDQETFTVKDIRTGYEQCRFSPPANMSDALASCEDKGWVMRKGKDGQTTIRQLTKSGIEKVEEVLDNES</sequence>
<dbReference type="Proteomes" id="UP000185687">
    <property type="component" value="Unassembled WGS sequence"/>
</dbReference>
<dbReference type="EMBL" id="FTNP01000001">
    <property type="protein sequence ID" value="SIR11621.1"/>
    <property type="molecule type" value="Genomic_DNA"/>
</dbReference>
<dbReference type="STRING" id="588898.BB347_03325"/>
<dbReference type="EMBL" id="CP019327">
    <property type="protein sequence ID" value="APX95723.1"/>
    <property type="molecule type" value="Genomic_DNA"/>
</dbReference>
<name>A0A1N6YAW7_9EURY</name>
<protein>
    <recommendedName>
        <fullName evidence="6">MarR family transcriptional regulator</fullName>
    </recommendedName>
</protein>
<dbReference type="GeneID" id="30954942"/>
<organism evidence="3 4">
    <name type="scientific">Natronorubrum daqingense</name>
    <dbReference type="NCBI Taxonomy" id="588898"/>
    <lineage>
        <taxon>Archaea</taxon>
        <taxon>Methanobacteriati</taxon>
        <taxon>Methanobacteriota</taxon>
        <taxon>Stenosarchaea group</taxon>
        <taxon>Halobacteria</taxon>
        <taxon>Halobacteriales</taxon>
        <taxon>Natrialbaceae</taxon>
        <taxon>Natronorubrum</taxon>
    </lineage>
</organism>